<evidence type="ECO:0000256" key="1">
    <source>
        <dbReference type="ARBA" id="ARBA00007657"/>
    </source>
</evidence>
<dbReference type="Pfam" id="PF08623">
    <property type="entry name" value="TIP120"/>
    <property type="match status" value="1"/>
</dbReference>
<gene>
    <name evidence="7" type="ORF">JOQ06_014975</name>
</gene>
<dbReference type="InterPro" id="IPR039852">
    <property type="entry name" value="CAND1/CAND2"/>
</dbReference>
<dbReference type="GO" id="GO:0010265">
    <property type="term" value="P:SCF complex assembly"/>
    <property type="evidence" value="ECO:0007669"/>
    <property type="project" value="InterPro"/>
</dbReference>
<proteinExistence type="inferred from homology"/>
<evidence type="ECO:0000313" key="8">
    <source>
        <dbReference type="Proteomes" id="UP001219934"/>
    </source>
</evidence>
<feature type="repeat" description="HEAT" evidence="4">
    <location>
        <begin position="49"/>
        <end position="85"/>
    </location>
</feature>
<evidence type="ECO:0000259" key="6">
    <source>
        <dbReference type="Pfam" id="PF08623"/>
    </source>
</evidence>
<reference evidence="7" key="1">
    <citation type="submission" date="2022-11" db="EMBL/GenBank/DDBJ databases">
        <title>Chromosome-level genome of Pogonophryne albipinna.</title>
        <authorList>
            <person name="Jo E."/>
        </authorList>
    </citation>
    <scope>NUCLEOTIDE SEQUENCE</scope>
    <source>
        <strain evidence="7">SGF0006</strain>
        <tissue evidence="7">Muscle</tissue>
    </source>
</reference>
<accession>A0AAD6FAY9</accession>
<keyword evidence="3" id="KW-0833">Ubl conjugation pathway</keyword>
<evidence type="ECO:0000256" key="2">
    <source>
        <dbReference type="ARBA" id="ARBA00022737"/>
    </source>
</evidence>
<dbReference type="InterPro" id="IPR021133">
    <property type="entry name" value="HEAT_type_2"/>
</dbReference>
<dbReference type="Pfam" id="PF25782">
    <property type="entry name" value="TPR_CAND1"/>
    <property type="match status" value="1"/>
</dbReference>
<protein>
    <recommendedName>
        <fullName evidence="6">TATA-binding protein interacting (TIP20) domain-containing protein</fullName>
    </recommendedName>
</protein>
<evidence type="ECO:0000256" key="4">
    <source>
        <dbReference type="PROSITE-ProRule" id="PRU00103"/>
    </source>
</evidence>
<dbReference type="SUPFAM" id="SSF48371">
    <property type="entry name" value="ARM repeat"/>
    <property type="match status" value="1"/>
</dbReference>
<dbReference type="InterPro" id="IPR016024">
    <property type="entry name" value="ARM-type_fold"/>
</dbReference>
<sequence length="1163" mass="127832">MSSVSYYISNLLEKMTSTDKDFRFMATNDLMLELQKDSIKLDEDSERKVVTMLLKLLEDKNGEVQNLAVKCLAPLVSKVKEPQVEVMVDTLCSNMTSDKEPLRDISSMGLKTVIAELPLTSTGLTLTVGVCKKITSQLIGAMGKQEDVSVQLEALDILSDMLGRLSGALVSFHSALLSSLLPQLTSSRMAVRKRSILALGHLVPCCSPALFSQLTEHLTNELAKAPPVSMARTYIQCLATVSRQGGHRVGEHLEKLIPMVLKFTDVEDDELREYCFQAFEAFIRSCPKEMSPHVSTVTKLCLKFMTFDPNYNYDDEEEEEDSMDVEEGLEEESDDEYSDDDDMSWKVRRSSIKCLESLIATRRDLLLSFFSSVCPALLARFKEREENVRADVFSAFSSLLRQTRGGTSLQGNMRPGGEEPALTLLKTQVPLIVKALHRQLKEKSIRSRQGCFSLLSELSHTAPGALETHIPALIPGIVFSLTDRSSSSTMRIDALSFLHVLLLSHPPEAFQPHMQVLLPPVVSCVEDSFYKITSEALLVVLQLVRVMRPQGPSAGRGFDPKPFVREVFSVTLKRLKATDIDQEVKERAISCMGHMVCHLGDHLGAELQGVLAIFLERLKNEITRLTAVRTLTLISASPLKIDLSSILPETLSVLGSFLRKNERVLKLGTLACLTSIITHQAANIKPAALEPVLSELPGLGAALSSILDLLQALVLSNTSNLGYRQSYLSVSRCVAALSSSCPKETPSLVNGLLQEVKNPGSPEPARVLALLCLGEVGRSGSLGGRKEVQGVILEAISSTNEEVRTAASCALGSMAVGSLSDYLPFLLTEISTQPRRQYLLLNSLKEVISACPASSLSPHVESIWSLLFQHCECPEEGTRNLVAECLGKLTLVNAAQLLPRLKQQLRAGSPLARSMVVTAVKFTIVDHPAPIDALLKDCIGDFLQTLQDDDLNVRRVSLVMFNSAAHNKPSLIRGLLATVLPHLYRETQIRKDLIREVEMGPFKHTVDDGLDVRKAAFECMYTLLDSCMEGLDVLLFLDHVEEGLKDHYDIRMLTFLMLARLASLCPAAVLQRLDRLIEPLKATCTTKVKAGSVKQEFEKQEELRRSAMRAVAALLAVPEVERSPSMADFANQIRTNADMASIYQSVQGGEGGGIGPAESMDMS</sequence>
<dbReference type="InterPro" id="IPR011989">
    <property type="entry name" value="ARM-like"/>
</dbReference>
<keyword evidence="8" id="KW-1185">Reference proteome</keyword>
<comment type="similarity">
    <text evidence="1">Belongs to the CAND family.</text>
</comment>
<name>A0AAD6FAY9_9TELE</name>
<feature type="domain" description="TATA-binding protein interacting (TIP20)" evidence="6">
    <location>
        <begin position="971"/>
        <end position="1133"/>
    </location>
</feature>
<dbReference type="InterPro" id="IPR013932">
    <property type="entry name" value="TATA-bd_TIP120"/>
</dbReference>
<dbReference type="Gene3D" id="1.25.10.10">
    <property type="entry name" value="Leucine-rich Repeat Variant"/>
    <property type="match status" value="1"/>
</dbReference>
<dbReference type="AlphaFoldDB" id="A0AAD6FAY9"/>
<keyword evidence="2" id="KW-0677">Repeat</keyword>
<feature type="region of interest" description="Disordered" evidence="5">
    <location>
        <begin position="313"/>
        <end position="342"/>
    </location>
</feature>
<evidence type="ECO:0000256" key="3">
    <source>
        <dbReference type="ARBA" id="ARBA00022786"/>
    </source>
</evidence>
<evidence type="ECO:0000313" key="7">
    <source>
        <dbReference type="EMBL" id="KAJ4927240.1"/>
    </source>
</evidence>
<dbReference type="PANTHER" id="PTHR12696">
    <property type="entry name" value="TIP120"/>
    <property type="match status" value="1"/>
</dbReference>
<organism evidence="7 8">
    <name type="scientific">Pogonophryne albipinna</name>
    <dbReference type="NCBI Taxonomy" id="1090488"/>
    <lineage>
        <taxon>Eukaryota</taxon>
        <taxon>Metazoa</taxon>
        <taxon>Chordata</taxon>
        <taxon>Craniata</taxon>
        <taxon>Vertebrata</taxon>
        <taxon>Euteleostomi</taxon>
        <taxon>Actinopterygii</taxon>
        <taxon>Neopterygii</taxon>
        <taxon>Teleostei</taxon>
        <taxon>Neoteleostei</taxon>
        <taxon>Acanthomorphata</taxon>
        <taxon>Eupercaria</taxon>
        <taxon>Perciformes</taxon>
        <taxon>Notothenioidei</taxon>
        <taxon>Pogonophryne</taxon>
    </lineage>
</organism>
<evidence type="ECO:0000256" key="5">
    <source>
        <dbReference type="SAM" id="MobiDB-lite"/>
    </source>
</evidence>
<dbReference type="EMBL" id="JAPTMU010000019">
    <property type="protein sequence ID" value="KAJ4927240.1"/>
    <property type="molecule type" value="Genomic_DNA"/>
</dbReference>
<dbReference type="Proteomes" id="UP001219934">
    <property type="component" value="Unassembled WGS sequence"/>
</dbReference>
<comment type="caution">
    <text evidence="7">The sequence shown here is derived from an EMBL/GenBank/DDBJ whole genome shotgun (WGS) entry which is preliminary data.</text>
</comment>
<dbReference type="PROSITE" id="PS50077">
    <property type="entry name" value="HEAT_REPEAT"/>
    <property type="match status" value="1"/>
</dbReference>